<feature type="compositionally biased region" description="Basic and acidic residues" evidence="1">
    <location>
        <begin position="592"/>
        <end position="603"/>
    </location>
</feature>
<evidence type="ECO:0000256" key="1">
    <source>
        <dbReference type="SAM" id="MobiDB-lite"/>
    </source>
</evidence>
<feature type="compositionally biased region" description="Basic and acidic residues" evidence="1">
    <location>
        <begin position="881"/>
        <end position="894"/>
    </location>
</feature>
<evidence type="ECO:0000313" key="3">
    <source>
        <dbReference type="Proteomes" id="UP000265515"/>
    </source>
</evidence>
<accession>A0A388M617</accession>
<dbReference type="AlphaFoldDB" id="A0A388M617"/>
<feature type="compositionally biased region" description="Polar residues" evidence="1">
    <location>
        <begin position="804"/>
        <end position="818"/>
    </location>
</feature>
<reference evidence="2 3" key="1">
    <citation type="journal article" date="2018" name="Cell">
        <title>The Chara Genome: Secondary Complexity and Implications for Plant Terrestrialization.</title>
        <authorList>
            <person name="Nishiyama T."/>
            <person name="Sakayama H."/>
            <person name="Vries J.D."/>
            <person name="Buschmann H."/>
            <person name="Saint-Marcoux D."/>
            <person name="Ullrich K.K."/>
            <person name="Haas F.B."/>
            <person name="Vanderstraeten L."/>
            <person name="Becker D."/>
            <person name="Lang D."/>
            <person name="Vosolsobe S."/>
            <person name="Rombauts S."/>
            <person name="Wilhelmsson P.K.I."/>
            <person name="Janitza P."/>
            <person name="Kern R."/>
            <person name="Heyl A."/>
            <person name="Rumpler F."/>
            <person name="Villalobos L.I.A.C."/>
            <person name="Clay J.M."/>
            <person name="Skokan R."/>
            <person name="Toyoda A."/>
            <person name="Suzuki Y."/>
            <person name="Kagoshima H."/>
            <person name="Schijlen E."/>
            <person name="Tajeshwar N."/>
            <person name="Catarino B."/>
            <person name="Hetherington A.J."/>
            <person name="Saltykova A."/>
            <person name="Bonnot C."/>
            <person name="Breuninger H."/>
            <person name="Symeonidi A."/>
            <person name="Radhakrishnan G.V."/>
            <person name="Van Nieuwerburgh F."/>
            <person name="Deforce D."/>
            <person name="Chang C."/>
            <person name="Karol K.G."/>
            <person name="Hedrich R."/>
            <person name="Ulvskov P."/>
            <person name="Glockner G."/>
            <person name="Delwiche C.F."/>
            <person name="Petrasek J."/>
            <person name="Van de Peer Y."/>
            <person name="Friml J."/>
            <person name="Beilby M."/>
            <person name="Dolan L."/>
            <person name="Kohara Y."/>
            <person name="Sugano S."/>
            <person name="Fujiyama A."/>
            <person name="Delaux P.-M."/>
            <person name="Quint M."/>
            <person name="TheiBen G."/>
            <person name="Hagemann M."/>
            <person name="Harholt J."/>
            <person name="Dunand C."/>
            <person name="Zachgo S."/>
            <person name="Langdale J."/>
            <person name="Maumus F."/>
            <person name="Straeten D.V.D."/>
            <person name="Gould S.B."/>
            <person name="Rensing S.A."/>
        </authorList>
    </citation>
    <scope>NUCLEOTIDE SEQUENCE [LARGE SCALE GENOMIC DNA]</scope>
    <source>
        <strain evidence="2 3">S276</strain>
    </source>
</reference>
<comment type="caution">
    <text evidence="2">The sequence shown here is derived from an EMBL/GenBank/DDBJ whole genome shotgun (WGS) entry which is preliminary data.</text>
</comment>
<sequence length="986" mass="110025">MFIPALTSTYISDHCAAYEYQWMAVRCIAMISTVASQVAALRLGCTAPMESWQQLLGLGKNTVEFKRQQQGNKVVISDCTTRVDLASNYLPNMTRGDEIACRVIEPLVQLVAAAQRDGCGLSFIKKQIIREGLACLRATITASHPAIWQPLWISAQAIHWLARLAVHDREAAVRAGAIAVFALLADPRASLTRRMLADRWPEGAGEIAQRALDSKECYAARQEALRFITAAALLSSASADGTCIVDANKFDKSKTCLAVQCPGALREPLLVDEFGIGRALEHLQFWPSIPSLLSQTRATSGFLRALMNLLVRAAMADAEALDEMILSGPTTWRVLLQLLLVQESVGARKNLPSPSFLSGASLCLKQGCQEEEVNQWASADAYSMLANIAELMEIVMHLRPHRQQFFVQQTDAVERLMSTFCTLVEIEKQSVCMTSASDTRVWCSNTGTTDVHERQESLQAAGSEKASTLCEVCAELKHKERQGCTLQATKTQVHSEREGHASDDDGQLIATATAPCDKQELLEGRFSSQYEHTAHELQQLSKPSEILAHQERMNAVEKVAHVLNTLVLHGLSQQHEEPINPLLDTPAVDEDSEHRHPDEDRKQPYGQTTVCLPEWPPSQKRIVDKFQHLNASRLHCWNQRGKFQGGVVNKARKSSRHVCAVASWLLLESMKQEDTPSTSSLTKDRTIAGLQFEMHQRLLEEKVTEYSSQKQLMITLAKLLGTLLSCRQVQSRSFLCGGFSAELRQLQDKSLGSHWLENNPQKKLEEQVCCDLQKKQQENEVDTQILTSFSLILQGSSSVITDNRVSTGTTRIPRSSQCGGPRSGMTFRPPTAQGRMAQAPRTRGQSKGSANQEPPRREPEPERRKEVVEAEEDDDEDEQDDRLHQEEDRRAEQRAKKRGAQEEVEPVLRDAAPKKKKYAVRLEDRFDVEKVIDRLLKGHNDLMTLKEILASAPKLRDGLKGRLLRRLVPSVHLSVILPNGRKLGQR</sequence>
<proteinExistence type="predicted"/>
<dbReference type="Proteomes" id="UP000265515">
    <property type="component" value="Unassembled WGS sequence"/>
</dbReference>
<feature type="compositionally biased region" description="Polar residues" evidence="1">
    <location>
        <begin position="843"/>
        <end position="852"/>
    </location>
</feature>
<dbReference type="OrthoDB" id="10683492at2759"/>
<dbReference type="EMBL" id="BFEA01000775">
    <property type="protein sequence ID" value="GBG89955.1"/>
    <property type="molecule type" value="Genomic_DNA"/>
</dbReference>
<feature type="region of interest" description="Disordered" evidence="1">
    <location>
        <begin position="804"/>
        <end position="910"/>
    </location>
</feature>
<evidence type="ECO:0000313" key="2">
    <source>
        <dbReference type="EMBL" id="GBG89955.1"/>
    </source>
</evidence>
<feature type="compositionally biased region" description="Acidic residues" evidence="1">
    <location>
        <begin position="869"/>
        <end position="880"/>
    </location>
</feature>
<organism evidence="2 3">
    <name type="scientific">Chara braunii</name>
    <name type="common">Braun's stonewort</name>
    <dbReference type="NCBI Taxonomy" id="69332"/>
    <lineage>
        <taxon>Eukaryota</taxon>
        <taxon>Viridiplantae</taxon>
        <taxon>Streptophyta</taxon>
        <taxon>Charophyceae</taxon>
        <taxon>Charales</taxon>
        <taxon>Characeae</taxon>
        <taxon>Chara</taxon>
    </lineage>
</organism>
<keyword evidence="3" id="KW-1185">Reference proteome</keyword>
<protein>
    <submittedName>
        <fullName evidence="2">Uncharacterized protein</fullName>
    </submittedName>
</protein>
<gene>
    <name evidence="2" type="ORF">CBR_g50045</name>
</gene>
<feature type="compositionally biased region" description="Basic and acidic residues" evidence="1">
    <location>
        <begin position="854"/>
        <end position="868"/>
    </location>
</feature>
<name>A0A388M617_CHABU</name>
<dbReference type="Gramene" id="GBG89955">
    <property type="protein sequence ID" value="GBG89955"/>
    <property type="gene ID" value="CBR_g50045"/>
</dbReference>
<feature type="region of interest" description="Disordered" evidence="1">
    <location>
        <begin position="577"/>
        <end position="611"/>
    </location>
</feature>